<dbReference type="Proteomes" id="UP000696485">
    <property type="component" value="Unassembled WGS sequence"/>
</dbReference>
<comment type="caution">
    <text evidence="2">The sequence shown here is derived from an EMBL/GenBank/DDBJ whole genome shotgun (WGS) entry which is preliminary data.</text>
</comment>
<dbReference type="EMBL" id="JAAAUY010000776">
    <property type="protein sequence ID" value="KAF9326488.1"/>
    <property type="molecule type" value="Genomic_DNA"/>
</dbReference>
<proteinExistence type="predicted"/>
<protein>
    <submittedName>
        <fullName evidence="2">Uncharacterized protein</fullName>
    </submittedName>
</protein>
<evidence type="ECO:0000256" key="1">
    <source>
        <dbReference type="SAM" id="SignalP"/>
    </source>
</evidence>
<evidence type="ECO:0000313" key="2">
    <source>
        <dbReference type="EMBL" id="KAF9326488.1"/>
    </source>
</evidence>
<feature type="chain" id="PRO_5040244220" evidence="1">
    <location>
        <begin position="18"/>
        <end position="120"/>
    </location>
</feature>
<accession>A0A9P5VIU6</accession>
<evidence type="ECO:0000313" key="3">
    <source>
        <dbReference type="Proteomes" id="UP000696485"/>
    </source>
</evidence>
<organism evidence="2 3">
    <name type="scientific">Podila minutissima</name>
    <dbReference type="NCBI Taxonomy" id="64525"/>
    <lineage>
        <taxon>Eukaryota</taxon>
        <taxon>Fungi</taxon>
        <taxon>Fungi incertae sedis</taxon>
        <taxon>Mucoromycota</taxon>
        <taxon>Mortierellomycotina</taxon>
        <taxon>Mortierellomycetes</taxon>
        <taxon>Mortierellales</taxon>
        <taxon>Mortierellaceae</taxon>
        <taxon>Podila</taxon>
    </lineage>
</organism>
<gene>
    <name evidence="2" type="ORF">BG006_010093</name>
</gene>
<dbReference type="AlphaFoldDB" id="A0A9P5VIU6"/>
<keyword evidence="3" id="KW-1185">Reference proteome</keyword>
<name>A0A9P5VIU6_9FUNG</name>
<feature type="signal peptide" evidence="1">
    <location>
        <begin position="1"/>
        <end position="17"/>
    </location>
</feature>
<sequence>MYKSLALLATLCSAVLAADYKLELHHSTDANKWVPLFTQAGTRICFCTKRVQTGWIKGNNGGDIKLFSNNDCTGNFQTLDPTSRVNNAQWVNSVSFGKSGIPSNGPSKDPSGAVYCPNWY</sequence>
<keyword evidence="1" id="KW-0732">Signal</keyword>
<reference evidence="2" key="1">
    <citation type="journal article" date="2020" name="Fungal Divers.">
        <title>Resolving the Mortierellaceae phylogeny through synthesis of multi-gene phylogenetics and phylogenomics.</title>
        <authorList>
            <person name="Vandepol N."/>
            <person name="Liber J."/>
            <person name="Desiro A."/>
            <person name="Na H."/>
            <person name="Kennedy M."/>
            <person name="Barry K."/>
            <person name="Grigoriev I.V."/>
            <person name="Miller A.N."/>
            <person name="O'Donnell K."/>
            <person name="Stajich J.E."/>
            <person name="Bonito G."/>
        </authorList>
    </citation>
    <scope>NUCLEOTIDE SEQUENCE</scope>
    <source>
        <strain evidence="2">NVP1</strain>
    </source>
</reference>